<dbReference type="PROSITE" id="PS50887">
    <property type="entry name" value="GGDEF"/>
    <property type="match status" value="1"/>
</dbReference>
<dbReference type="EMBL" id="QKNV01000009">
    <property type="protein sequence ID" value="PZA23269.1"/>
    <property type="molecule type" value="Genomic_DNA"/>
</dbReference>
<evidence type="ECO:0000313" key="4">
    <source>
        <dbReference type="EMBL" id="PZA23269.1"/>
    </source>
</evidence>
<sequence length="504" mass="52700">MEDSRGVAWRVVPIACALLAVPTVLAPDSPTASVTYLAALVLVVGAVWRGALQLHGGARQPWVLLALAATAWLAGDTVQRVYDAVGLSTDWVGLPDLFWLASYPLMIAAVVGMVRSRGMSRTQRVEMRLDVLVVAVAAAVSSWQLLVRPAYSTDTVSLTTLVGALYPLADVAVFALALTLLLAPGRRGVPTALLMACFVLTFPIDCAQALLPLFAPGLDGAHLDGALTVVNGLLGAAALHPRRAELTTAPTARGSAPLDRWRVLLLGVSLAAVSLTSALASGWQAVVPSLVATLVVTAAVVLRFYRVVRERERAEAALQYQAHHDQLTGAANRTLLMRRLTDDLATGATASLALVFIDLDGFKPVNDVHGHQAGDVVLQAVTSRLQALVRQADTVARVGGDEFVLLCPGTDEDGAQTLARRIAEAVGRPVPLVGDHGATRVQVQASVGVLAVTAERVAGLRAGAADAERVTARVADDLLRSVDAAMYAAKRDGGGVRTAELAGV</sequence>
<dbReference type="PANTHER" id="PTHR46663:SF2">
    <property type="entry name" value="GGDEF DOMAIN-CONTAINING PROTEIN"/>
    <property type="match status" value="1"/>
</dbReference>
<dbReference type="CDD" id="cd01949">
    <property type="entry name" value="GGDEF"/>
    <property type="match status" value="1"/>
</dbReference>
<dbReference type="InterPro" id="IPR000160">
    <property type="entry name" value="GGDEF_dom"/>
</dbReference>
<dbReference type="Proteomes" id="UP000247602">
    <property type="component" value="Unassembled WGS sequence"/>
</dbReference>
<feature type="transmembrane region" description="Helical" evidence="1">
    <location>
        <begin position="62"/>
        <end position="82"/>
    </location>
</feature>
<keyword evidence="1" id="KW-1133">Transmembrane helix</keyword>
<dbReference type="SMART" id="SM00267">
    <property type="entry name" value="GGDEF"/>
    <property type="match status" value="1"/>
</dbReference>
<evidence type="ECO:0000313" key="3">
    <source>
        <dbReference type="EMBL" id="MBB3674660.1"/>
    </source>
</evidence>
<comment type="caution">
    <text evidence="4">The sequence shown here is derived from an EMBL/GenBank/DDBJ whole genome shotgun (WGS) entry which is preliminary data.</text>
</comment>
<dbReference type="AlphaFoldDB" id="A0A323VF79"/>
<feature type="domain" description="GGDEF" evidence="2">
    <location>
        <begin position="350"/>
        <end position="502"/>
    </location>
</feature>
<evidence type="ECO:0000256" key="1">
    <source>
        <dbReference type="SAM" id="Phobius"/>
    </source>
</evidence>
<name>A0A323VF79_9ACTN</name>
<evidence type="ECO:0000313" key="5">
    <source>
        <dbReference type="Proteomes" id="UP000247602"/>
    </source>
</evidence>
<dbReference type="Pfam" id="PF00990">
    <property type="entry name" value="GGDEF"/>
    <property type="match status" value="1"/>
</dbReference>
<feature type="transmembrane region" description="Helical" evidence="1">
    <location>
        <begin position="286"/>
        <end position="305"/>
    </location>
</feature>
<dbReference type="InterPro" id="IPR052163">
    <property type="entry name" value="DGC-Regulatory_Protein"/>
</dbReference>
<keyword evidence="1" id="KW-0812">Transmembrane</keyword>
<dbReference type="Proteomes" id="UP000580718">
    <property type="component" value="Unassembled WGS sequence"/>
</dbReference>
<dbReference type="RefSeq" id="WP_146251489.1">
    <property type="nucleotide sequence ID" value="NZ_JACIBU010000001.1"/>
</dbReference>
<organism evidence="4 5">
    <name type="scientific">Modestobacter versicolor</name>
    <dbReference type="NCBI Taxonomy" id="429133"/>
    <lineage>
        <taxon>Bacteria</taxon>
        <taxon>Bacillati</taxon>
        <taxon>Actinomycetota</taxon>
        <taxon>Actinomycetes</taxon>
        <taxon>Geodermatophilales</taxon>
        <taxon>Geodermatophilaceae</taxon>
        <taxon>Modestobacter</taxon>
    </lineage>
</organism>
<dbReference type="OrthoDB" id="3514519at2"/>
<reference evidence="3 6" key="2">
    <citation type="submission" date="2020-08" db="EMBL/GenBank/DDBJ databases">
        <title>Sequencing the genomes of 1000 actinobacteria strains.</title>
        <authorList>
            <person name="Klenk H.-P."/>
        </authorList>
    </citation>
    <scope>NUCLEOTIDE SEQUENCE [LARGE SCALE GENOMIC DNA]</scope>
    <source>
        <strain evidence="3 6">DSM 16678</strain>
    </source>
</reference>
<keyword evidence="5" id="KW-1185">Reference proteome</keyword>
<gene>
    <name evidence="4" type="ORF">DMO24_01005</name>
    <name evidence="3" type="ORF">FHX36_000395</name>
</gene>
<dbReference type="SUPFAM" id="SSF55073">
    <property type="entry name" value="Nucleotide cyclase"/>
    <property type="match status" value="1"/>
</dbReference>
<evidence type="ECO:0000313" key="6">
    <source>
        <dbReference type="Proteomes" id="UP000580718"/>
    </source>
</evidence>
<reference evidence="4 5" key="1">
    <citation type="submission" date="2018-06" db="EMBL/GenBank/DDBJ databases">
        <title>Draft genome sequence of Modestobacter versicolor CP153-2.</title>
        <authorList>
            <person name="Gundlapally S.R."/>
        </authorList>
    </citation>
    <scope>NUCLEOTIDE SEQUENCE [LARGE SCALE GENOMIC DNA]</scope>
    <source>
        <strain evidence="4 5">CP153-2</strain>
    </source>
</reference>
<feature type="transmembrane region" description="Helical" evidence="1">
    <location>
        <begin position="32"/>
        <end position="50"/>
    </location>
</feature>
<dbReference type="PANTHER" id="PTHR46663">
    <property type="entry name" value="DIGUANYLATE CYCLASE DGCT-RELATED"/>
    <property type="match status" value="1"/>
</dbReference>
<feature type="transmembrane region" description="Helical" evidence="1">
    <location>
        <begin position="261"/>
        <end position="280"/>
    </location>
</feature>
<feature type="transmembrane region" description="Helical" evidence="1">
    <location>
        <begin position="158"/>
        <end position="181"/>
    </location>
</feature>
<evidence type="ECO:0000259" key="2">
    <source>
        <dbReference type="PROSITE" id="PS50887"/>
    </source>
</evidence>
<dbReference type="InterPro" id="IPR043128">
    <property type="entry name" value="Rev_trsase/Diguanyl_cyclase"/>
</dbReference>
<feature type="transmembrane region" description="Helical" evidence="1">
    <location>
        <begin position="193"/>
        <end position="215"/>
    </location>
</feature>
<proteinExistence type="predicted"/>
<feature type="transmembrane region" description="Helical" evidence="1">
    <location>
        <begin position="221"/>
        <end position="240"/>
    </location>
</feature>
<dbReference type="EMBL" id="JACIBU010000001">
    <property type="protein sequence ID" value="MBB3674660.1"/>
    <property type="molecule type" value="Genomic_DNA"/>
</dbReference>
<keyword evidence="1" id="KW-0472">Membrane</keyword>
<feature type="transmembrane region" description="Helical" evidence="1">
    <location>
        <begin position="97"/>
        <end position="115"/>
    </location>
</feature>
<protein>
    <submittedName>
        <fullName evidence="3">Diguanylate cyclase (GGDEF)-like protein</fullName>
    </submittedName>
    <submittedName>
        <fullName evidence="4">GGDEF domain-containing protein</fullName>
    </submittedName>
</protein>
<feature type="transmembrane region" description="Helical" evidence="1">
    <location>
        <begin position="7"/>
        <end position="26"/>
    </location>
</feature>
<dbReference type="NCBIfam" id="TIGR00254">
    <property type="entry name" value="GGDEF"/>
    <property type="match status" value="1"/>
</dbReference>
<accession>A0A323VF79</accession>
<feature type="transmembrane region" description="Helical" evidence="1">
    <location>
        <begin position="127"/>
        <end position="146"/>
    </location>
</feature>
<dbReference type="InterPro" id="IPR029787">
    <property type="entry name" value="Nucleotide_cyclase"/>
</dbReference>
<dbReference type="Gene3D" id="3.30.70.270">
    <property type="match status" value="1"/>
</dbReference>